<comment type="caution">
    <text evidence="2">The sequence shown here is derived from an EMBL/GenBank/DDBJ whole genome shotgun (WGS) entry which is preliminary data.</text>
</comment>
<feature type="transmembrane region" description="Helical" evidence="1">
    <location>
        <begin position="98"/>
        <end position="118"/>
    </location>
</feature>
<evidence type="ECO:0000256" key="1">
    <source>
        <dbReference type="SAM" id="Phobius"/>
    </source>
</evidence>
<organism evidence="2 3">
    <name type="scientific">Streptomyces caledonius</name>
    <dbReference type="NCBI Taxonomy" id="3134107"/>
    <lineage>
        <taxon>Bacteria</taxon>
        <taxon>Bacillati</taxon>
        <taxon>Actinomycetota</taxon>
        <taxon>Actinomycetes</taxon>
        <taxon>Kitasatosporales</taxon>
        <taxon>Streptomycetaceae</taxon>
        <taxon>Streptomyces</taxon>
    </lineage>
</organism>
<keyword evidence="3" id="KW-1185">Reference proteome</keyword>
<evidence type="ECO:0000313" key="3">
    <source>
        <dbReference type="Proteomes" id="UP001382904"/>
    </source>
</evidence>
<keyword evidence="1" id="KW-0812">Transmembrane</keyword>
<accession>A0ABU8U671</accession>
<dbReference type="EMBL" id="JBBKAM010000002">
    <property type="protein sequence ID" value="MEJ8643384.1"/>
    <property type="molecule type" value="Genomic_DNA"/>
</dbReference>
<sequence>MNPSTYAALYGPWQPTRPVPKERPVVAVFAALLWTATFLSLAWLASLFGIAVVWMAAAGGPVGGLVLRVALIAVGAAAALTALAFAPGVRRLAAASRLLLLGALACPVPTALAIWSWFHTG</sequence>
<dbReference type="Proteomes" id="UP001382904">
    <property type="component" value="Unassembled WGS sequence"/>
</dbReference>
<evidence type="ECO:0008006" key="4">
    <source>
        <dbReference type="Google" id="ProtNLM"/>
    </source>
</evidence>
<keyword evidence="1" id="KW-0472">Membrane</keyword>
<feature type="transmembrane region" description="Helical" evidence="1">
    <location>
        <begin position="65"/>
        <end position="86"/>
    </location>
</feature>
<evidence type="ECO:0000313" key="2">
    <source>
        <dbReference type="EMBL" id="MEJ8643384.1"/>
    </source>
</evidence>
<keyword evidence="1" id="KW-1133">Transmembrane helix</keyword>
<reference evidence="2 3" key="1">
    <citation type="submission" date="2024-03" db="EMBL/GenBank/DDBJ databases">
        <title>Novel Streptomyces species of biotechnological and ecological value are a feature of Machair soil.</title>
        <authorList>
            <person name="Prole J.R."/>
            <person name="Goodfellow M."/>
            <person name="Allenby N."/>
            <person name="Ward A.C."/>
        </authorList>
    </citation>
    <scope>NUCLEOTIDE SEQUENCE [LARGE SCALE GENOMIC DNA]</scope>
    <source>
        <strain evidence="2 3">MS1.HAVA.3</strain>
    </source>
</reference>
<protein>
    <recommendedName>
        <fullName evidence="4">Integral membrane protein</fullName>
    </recommendedName>
</protein>
<name>A0ABU8U671_9ACTN</name>
<gene>
    <name evidence="2" type="ORF">WKI68_22270</name>
</gene>
<proteinExistence type="predicted"/>
<feature type="transmembrane region" description="Helical" evidence="1">
    <location>
        <begin position="25"/>
        <end position="53"/>
    </location>
</feature>